<evidence type="ECO:0000313" key="1">
    <source>
        <dbReference type="EMBL" id="RFU95908.1"/>
    </source>
</evidence>
<sequence length="369" mass="42054">MILLEIKLDNFFSFNNFHLSLTYPKKISNSTITDEYLEDRPNFRYKKLIVLMGANATGKTTLGNALIAIFNFITKKSIDPIANCIDDTSEPSSFSMDFITHSSIKTMYRIVAQISPPTATGYREEDISLTISSTSILKTDSYERCVAKLRTINTPNSTYIEALDLIDTFGWYFSYPFSKDSFKNLTPVGKKSFRIVLETVLRALDPSIQGVRESQDIENSYIIRLNNHDLIMKNNEILNSEILSSGTRSGVDIAVMLSSIISSLYGFYYCDEKFSYIHSDMEKAILSKMIEKLGANEQLFFTTHNADILDMSLPIHSYVFLKKEIFGHENRISCVYADQYLKRNTDSLRRAVENDIFSVAPNVDDIDRL</sequence>
<dbReference type="EMBL" id="QUWK01000002">
    <property type="protein sequence ID" value="RFU95908.1"/>
    <property type="molecule type" value="Genomic_DNA"/>
</dbReference>
<keyword evidence="2" id="KW-1185">Reference proteome</keyword>
<dbReference type="RefSeq" id="WP_117329308.1">
    <property type="nucleotide sequence ID" value="NZ_QUWK01000002.1"/>
</dbReference>
<organism evidence="1 2">
    <name type="scientific">Sphaerochaeta halotolerans</name>
    <dbReference type="NCBI Taxonomy" id="2293840"/>
    <lineage>
        <taxon>Bacteria</taxon>
        <taxon>Pseudomonadati</taxon>
        <taxon>Spirochaetota</taxon>
        <taxon>Spirochaetia</taxon>
        <taxon>Spirochaetales</taxon>
        <taxon>Sphaerochaetaceae</taxon>
        <taxon>Sphaerochaeta</taxon>
    </lineage>
</organism>
<dbReference type="InterPro" id="IPR027417">
    <property type="entry name" value="P-loop_NTPase"/>
</dbReference>
<reference evidence="2" key="1">
    <citation type="submission" date="2018-08" db="EMBL/GenBank/DDBJ databases">
        <authorList>
            <person name="Grouzdev D.S."/>
            <person name="Krutkina M.S."/>
        </authorList>
    </citation>
    <scope>NUCLEOTIDE SEQUENCE [LARGE SCALE GENOMIC DNA]</scope>
    <source>
        <strain evidence="2">4-11</strain>
    </source>
</reference>
<evidence type="ECO:0000313" key="2">
    <source>
        <dbReference type="Proteomes" id="UP000264002"/>
    </source>
</evidence>
<dbReference type="SUPFAM" id="SSF52540">
    <property type="entry name" value="P-loop containing nucleoside triphosphate hydrolases"/>
    <property type="match status" value="1"/>
</dbReference>
<comment type="caution">
    <text evidence="1">The sequence shown here is derived from an EMBL/GenBank/DDBJ whole genome shotgun (WGS) entry which is preliminary data.</text>
</comment>
<dbReference type="Gene3D" id="3.40.50.300">
    <property type="entry name" value="P-loop containing nucleotide triphosphate hydrolases"/>
    <property type="match status" value="2"/>
</dbReference>
<proteinExistence type="predicted"/>
<name>A0A372MKK5_9SPIR</name>
<gene>
    <name evidence="1" type="ORF">DYP60_02590</name>
</gene>
<dbReference type="AlphaFoldDB" id="A0A372MKK5"/>
<dbReference type="GO" id="GO:0005524">
    <property type="term" value="F:ATP binding"/>
    <property type="evidence" value="ECO:0007669"/>
    <property type="project" value="UniProtKB-KW"/>
</dbReference>
<keyword evidence="1" id="KW-0547">Nucleotide-binding</keyword>
<accession>A0A372MKK5</accession>
<dbReference type="PANTHER" id="PTHR40396:SF1">
    <property type="entry name" value="ATPASE AAA-TYPE CORE DOMAIN-CONTAINING PROTEIN"/>
    <property type="match status" value="1"/>
</dbReference>
<protein>
    <submittedName>
        <fullName evidence="1">ATP-binding protein</fullName>
    </submittedName>
</protein>
<reference evidence="1 2" key="2">
    <citation type="submission" date="2018-09" db="EMBL/GenBank/DDBJ databases">
        <title>Genome of Sphaerochaeta halotolerans strain 4-11.</title>
        <authorList>
            <person name="Nazina T.N."/>
            <person name="Sokolova D.S."/>
        </authorList>
    </citation>
    <scope>NUCLEOTIDE SEQUENCE [LARGE SCALE GENOMIC DNA]</scope>
    <source>
        <strain evidence="1 2">4-11</strain>
    </source>
</reference>
<keyword evidence="1" id="KW-0067">ATP-binding</keyword>
<dbReference type="PANTHER" id="PTHR40396">
    <property type="entry name" value="ATPASE-LIKE PROTEIN"/>
    <property type="match status" value="1"/>
</dbReference>
<dbReference type="Proteomes" id="UP000264002">
    <property type="component" value="Unassembled WGS sequence"/>
</dbReference>